<dbReference type="Proteomes" id="UP001154282">
    <property type="component" value="Unassembled WGS sequence"/>
</dbReference>
<reference evidence="1" key="1">
    <citation type="submission" date="2022-08" db="EMBL/GenBank/DDBJ databases">
        <authorList>
            <person name="Gutierrez-Valencia J."/>
        </authorList>
    </citation>
    <scope>NUCLEOTIDE SEQUENCE</scope>
</reference>
<gene>
    <name evidence="1" type="ORF">LITE_LOCUS45787</name>
</gene>
<name>A0AAV0R1G1_9ROSI</name>
<evidence type="ECO:0000313" key="1">
    <source>
        <dbReference type="EMBL" id="CAI0551041.1"/>
    </source>
</evidence>
<protein>
    <submittedName>
        <fullName evidence="1">Uncharacterized protein</fullName>
    </submittedName>
</protein>
<keyword evidence="2" id="KW-1185">Reference proteome</keyword>
<dbReference type="InterPro" id="IPR040256">
    <property type="entry name" value="At4g02000-like"/>
</dbReference>
<dbReference type="PANTHER" id="PTHR31286">
    <property type="entry name" value="GLYCINE-RICH CELL WALL STRUCTURAL PROTEIN 1.8-LIKE"/>
    <property type="match status" value="1"/>
</dbReference>
<sequence>MKIGQRIGKSIRVDHATSTGARSDYARVCVQVDITKPLLSQFTIHGKKCFI</sequence>
<organism evidence="1 2">
    <name type="scientific">Linum tenue</name>
    <dbReference type="NCBI Taxonomy" id="586396"/>
    <lineage>
        <taxon>Eukaryota</taxon>
        <taxon>Viridiplantae</taxon>
        <taxon>Streptophyta</taxon>
        <taxon>Embryophyta</taxon>
        <taxon>Tracheophyta</taxon>
        <taxon>Spermatophyta</taxon>
        <taxon>Magnoliopsida</taxon>
        <taxon>eudicotyledons</taxon>
        <taxon>Gunneridae</taxon>
        <taxon>Pentapetalae</taxon>
        <taxon>rosids</taxon>
        <taxon>fabids</taxon>
        <taxon>Malpighiales</taxon>
        <taxon>Linaceae</taxon>
        <taxon>Linum</taxon>
    </lineage>
</organism>
<accession>A0AAV0R1G1</accession>
<dbReference type="EMBL" id="CAMGYJ010000010">
    <property type="protein sequence ID" value="CAI0551041.1"/>
    <property type="molecule type" value="Genomic_DNA"/>
</dbReference>
<evidence type="ECO:0000313" key="2">
    <source>
        <dbReference type="Proteomes" id="UP001154282"/>
    </source>
</evidence>
<proteinExistence type="predicted"/>
<dbReference type="AlphaFoldDB" id="A0AAV0R1G1"/>
<dbReference type="PANTHER" id="PTHR31286:SF180">
    <property type="entry name" value="OS10G0362600 PROTEIN"/>
    <property type="match status" value="1"/>
</dbReference>
<comment type="caution">
    <text evidence="1">The sequence shown here is derived from an EMBL/GenBank/DDBJ whole genome shotgun (WGS) entry which is preliminary data.</text>
</comment>